<name>A0A2S0PEN6_9NEIS</name>
<evidence type="ECO:0000313" key="2">
    <source>
        <dbReference type="Proteomes" id="UP000244173"/>
    </source>
</evidence>
<keyword evidence="2" id="KW-1185">Reference proteome</keyword>
<sequence>MCLSVDGKIWIDQEPARLPPAWHYQQASNLSQSLPMVVVAAGPEVLAGLTVRKMTIGAMLGG</sequence>
<organism evidence="1 2">
    <name type="scientific">Microvirgula aerodenitrificans</name>
    <dbReference type="NCBI Taxonomy" id="57480"/>
    <lineage>
        <taxon>Bacteria</taxon>
        <taxon>Pseudomonadati</taxon>
        <taxon>Pseudomonadota</taxon>
        <taxon>Betaproteobacteria</taxon>
        <taxon>Neisseriales</taxon>
        <taxon>Aquaspirillaceae</taxon>
        <taxon>Microvirgula</taxon>
    </lineage>
</organism>
<accession>A0A2S0PEN6</accession>
<proteinExistence type="predicted"/>
<dbReference type="AlphaFoldDB" id="A0A2S0PEN6"/>
<protein>
    <submittedName>
        <fullName evidence="1">Uncharacterized protein</fullName>
    </submittedName>
</protein>
<dbReference type="EMBL" id="CP028519">
    <property type="protein sequence ID" value="AVY95848.1"/>
    <property type="molecule type" value="Genomic_DNA"/>
</dbReference>
<dbReference type="Proteomes" id="UP000244173">
    <property type="component" value="Chromosome"/>
</dbReference>
<evidence type="ECO:0000313" key="1">
    <source>
        <dbReference type="EMBL" id="AVY95848.1"/>
    </source>
</evidence>
<gene>
    <name evidence="1" type="ORF">DAI18_18725</name>
</gene>
<dbReference type="KEGG" id="maer:DAI18_18725"/>
<reference evidence="1 2" key="1">
    <citation type="submission" date="2018-04" db="EMBL/GenBank/DDBJ databases">
        <title>Denitrifier Microvirgula.</title>
        <authorList>
            <person name="Anderson E."/>
            <person name="Jang J."/>
            <person name="Ishii S."/>
        </authorList>
    </citation>
    <scope>NUCLEOTIDE SEQUENCE [LARGE SCALE GENOMIC DNA]</scope>
    <source>
        <strain evidence="1 2">BE2.4</strain>
    </source>
</reference>